<dbReference type="InterPro" id="IPR011993">
    <property type="entry name" value="PH-like_dom_sf"/>
</dbReference>
<dbReference type="Gene3D" id="3.30.40.10">
    <property type="entry name" value="Zinc/RING finger domain, C3HC4 (zinc finger)"/>
    <property type="match status" value="1"/>
</dbReference>
<evidence type="ECO:0000256" key="4">
    <source>
        <dbReference type="ARBA" id="ARBA00022833"/>
    </source>
</evidence>
<dbReference type="PANTHER" id="PTHR22870">
    <property type="entry name" value="REGULATOR OF CHROMOSOME CONDENSATION"/>
    <property type="match status" value="1"/>
</dbReference>
<dbReference type="AlphaFoldDB" id="A0A835BJE5"/>
<feature type="repeat" description="RCC1" evidence="6">
    <location>
        <begin position="480"/>
        <end position="531"/>
    </location>
</feature>
<evidence type="ECO:0000256" key="1">
    <source>
        <dbReference type="ARBA" id="ARBA00022723"/>
    </source>
</evidence>
<reference evidence="10" key="1">
    <citation type="submission" date="2020-07" db="EMBL/GenBank/DDBJ databases">
        <title>Genome sequence and genetic diversity analysis of an under-domesticated orphan crop, white fonio (Digitaria exilis).</title>
        <authorList>
            <person name="Bennetzen J.L."/>
            <person name="Chen S."/>
            <person name="Ma X."/>
            <person name="Wang X."/>
            <person name="Yssel A.E.J."/>
            <person name="Chaluvadi S.R."/>
            <person name="Johnson M."/>
            <person name="Gangashetty P."/>
            <person name="Hamidou F."/>
            <person name="Sanogo M.D."/>
            <person name="Zwaenepoel A."/>
            <person name="Wallace J."/>
            <person name="Van De Peer Y."/>
            <person name="Van Deynze A."/>
        </authorList>
    </citation>
    <scope>NUCLEOTIDE SEQUENCE</scope>
    <source>
        <tissue evidence="10">Leaves</tissue>
    </source>
</reference>
<dbReference type="OrthoDB" id="5981550at2759"/>
<gene>
    <name evidence="10" type="ORF">HU200_032983</name>
</gene>
<dbReference type="InterPro" id="IPR001849">
    <property type="entry name" value="PH_domain"/>
</dbReference>
<dbReference type="SUPFAM" id="SSF50729">
    <property type="entry name" value="PH domain-like"/>
    <property type="match status" value="1"/>
</dbReference>
<feature type="compositionally biased region" description="Polar residues" evidence="7">
    <location>
        <begin position="936"/>
        <end position="951"/>
    </location>
</feature>
<keyword evidence="3 5" id="KW-0863">Zinc-finger</keyword>
<dbReference type="InterPro" id="IPR051210">
    <property type="entry name" value="Ub_ligase/GEF_domain"/>
</dbReference>
<keyword evidence="11" id="KW-1185">Reference proteome</keyword>
<dbReference type="InterPro" id="IPR027988">
    <property type="entry name" value="BRX_N"/>
</dbReference>
<keyword evidence="2" id="KW-0677">Repeat</keyword>
<dbReference type="PROSITE" id="PS50012">
    <property type="entry name" value="RCC1_3"/>
    <property type="match status" value="7"/>
</dbReference>
<accession>A0A835BJE5</accession>
<organism evidence="10 11">
    <name type="scientific">Digitaria exilis</name>
    <dbReference type="NCBI Taxonomy" id="1010633"/>
    <lineage>
        <taxon>Eukaryota</taxon>
        <taxon>Viridiplantae</taxon>
        <taxon>Streptophyta</taxon>
        <taxon>Embryophyta</taxon>
        <taxon>Tracheophyta</taxon>
        <taxon>Spermatophyta</taxon>
        <taxon>Magnoliopsida</taxon>
        <taxon>Liliopsida</taxon>
        <taxon>Poales</taxon>
        <taxon>Poaceae</taxon>
        <taxon>PACMAD clade</taxon>
        <taxon>Panicoideae</taxon>
        <taxon>Panicodae</taxon>
        <taxon>Paniceae</taxon>
        <taxon>Anthephorinae</taxon>
        <taxon>Digitaria</taxon>
    </lineage>
</organism>
<dbReference type="InterPro" id="IPR013083">
    <property type="entry name" value="Znf_RING/FYVE/PHD"/>
</dbReference>
<evidence type="ECO:0000256" key="6">
    <source>
        <dbReference type="PROSITE-ProRule" id="PRU00235"/>
    </source>
</evidence>
<dbReference type="PROSITE" id="PS50178">
    <property type="entry name" value="ZF_FYVE"/>
    <property type="match status" value="1"/>
</dbReference>
<feature type="domain" description="BRX" evidence="9">
    <location>
        <begin position="998"/>
        <end position="1053"/>
    </location>
</feature>
<feature type="region of interest" description="Disordered" evidence="7">
    <location>
        <begin position="935"/>
        <end position="968"/>
    </location>
</feature>
<dbReference type="Gene3D" id="2.130.10.30">
    <property type="entry name" value="Regulator of chromosome condensation 1/beta-lactamase-inhibitor protein II"/>
    <property type="match status" value="2"/>
</dbReference>
<feature type="repeat" description="RCC1" evidence="6">
    <location>
        <begin position="418"/>
        <end position="469"/>
    </location>
</feature>
<keyword evidence="4" id="KW-0862">Zinc</keyword>
<dbReference type="InterPro" id="IPR000408">
    <property type="entry name" value="Reg_chr_condens"/>
</dbReference>
<feature type="repeat" description="RCC1" evidence="6">
    <location>
        <begin position="364"/>
        <end position="417"/>
    </location>
</feature>
<dbReference type="Pfam" id="PF08381">
    <property type="entry name" value="BRX"/>
    <property type="match status" value="1"/>
</dbReference>
<keyword evidence="1" id="KW-0479">Metal-binding</keyword>
<dbReference type="PROSITE" id="PS00626">
    <property type="entry name" value="RCC1_2"/>
    <property type="match status" value="1"/>
</dbReference>
<evidence type="ECO:0000259" key="8">
    <source>
        <dbReference type="PROSITE" id="PS50178"/>
    </source>
</evidence>
<evidence type="ECO:0000256" key="7">
    <source>
        <dbReference type="SAM" id="MobiDB-lite"/>
    </source>
</evidence>
<dbReference type="GO" id="GO:0008270">
    <property type="term" value="F:zinc ion binding"/>
    <property type="evidence" value="ECO:0007669"/>
    <property type="project" value="UniProtKB-KW"/>
</dbReference>
<dbReference type="PRINTS" id="PR00633">
    <property type="entry name" value="RCCNDNSATION"/>
</dbReference>
<dbReference type="InterPro" id="IPR000306">
    <property type="entry name" value="Znf_FYVE"/>
</dbReference>
<feature type="repeat" description="RCC1" evidence="6">
    <location>
        <begin position="584"/>
        <end position="635"/>
    </location>
</feature>
<dbReference type="SMART" id="SM00064">
    <property type="entry name" value="FYVE"/>
    <property type="match status" value="1"/>
</dbReference>
<feature type="repeat" description="RCC1" evidence="6">
    <location>
        <begin position="532"/>
        <end position="583"/>
    </location>
</feature>
<proteinExistence type="predicted"/>
<evidence type="ECO:0000256" key="2">
    <source>
        <dbReference type="ARBA" id="ARBA00022737"/>
    </source>
</evidence>
<dbReference type="PROSITE" id="PS51514">
    <property type="entry name" value="BRX"/>
    <property type="match status" value="1"/>
</dbReference>
<evidence type="ECO:0000259" key="9">
    <source>
        <dbReference type="PROSITE" id="PS51514"/>
    </source>
</evidence>
<dbReference type="EMBL" id="JACEFO010001785">
    <property type="protein sequence ID" value="KAF8702597.1"/>
    <property type="molecule type" value="Genomic_DNA"/>
</dbReference>
<dbReference type="Gene3D" id="2.30.29.30">
    <property type="entry name" value="Pleckstrin-homology domain (PH domain)/Phosphotyrosine-binding domain (PTB)"/>
    <property type="match status" value="1"/>
</dbReference>
<dbReference type="InterPro" id="IPR009091">
    <property type="entry name" value="RCC1/BLIP-II"/>
</dbReference>
<evidence type="ECO:0000313" key="10">
    <source>
        <dbReference type="EMBL" id="KAF8702597.1"/>
    </source>
</evidence>
<evidence type="ECO:0000313" key="11">
    <source>
        <dbReference type="Proteomes" id="UP000636709"/>
    </source>
</evidence>
<dbReference type="SUPFAM" id="SSF57903">
    <property type="entry name" value="FYVE/PHD zinc finger"/>
    <property type="match status" value="1"/>
</dbReference>
<dbReference type="InterPro" id="IPR011011">
    <property type="entry name" value="Znf_FYVE_PHD"/>
</dbReference>
<protein>
    <submittedName>
        <fullName evidence="10">Uncharacterized protein</fullName>
    </submittedName>
</protein>
<sequence length="1072" mass="118441">MAGSFDGRTPTRGVEQAIVALKKGAHLLKCGKRGKPKFCSFRLSSDETTLIWYSKGREKRLSVSSVSAVVLGQKTIKFLRQHCPDKESQSLSLIYKNGERSLDLICSNKDQAEYWYLGLRALLPAPCSPCSSIGSRSSRQIDSCTNTPRSYIKLKSRLPSVHSTPRHIQVYPSHRSPKKTHGFFSGGSVDYSEALFYPRRRTLSDIDTYLEKLTRKMSNPEIHGLKNVIVGNKEKDQKIPQTPKLKTFEGPRAACRLDSLKDILFWGDVLGSMLDCDDMSKSLPRLVDSTNMLDVQSIACGETHASIITKQGEVYSWGNESSGKIGHQVDIKVSRPKLVESLASLHVKAVAYGSKHTCAVTVSGELFEWGEGAHMGLLNDCYARNQWFPHKLFSPPDGVSVVKIACGPWHTAIVTSSGQLYTYGDGTFGVLGHGDTHGITRPKEVECLKGSKVKCVACGPWHTAAIVEVTKDFKSNMPSGKLFTWGDADRGKLGHADKKMKLVPTCVDSLADYDFVEVSCGTALTVVLSITGVVFTIGSSMHGRLGNPQADGKSVCVVEGLLKCEFVRHISSGSSHVAVLTTDGKVFTWGNGKEGQLGLGDYLNRSSPTLVEALEGKHVESISCGYNYTAAICLHKAISRKDLSVCSGCKMAFGFTRKKHNCYHCGSMFCSSCSSNKVAKAALAPDKSRRYRVCDVCFGQLLKFVDSGKIKSELKTSKGDMSRTEIVRAYTPKLSRIFKDANLPVEKVALVQGYNQRNDVSATPVQVKSQRWGQVECPAQFVSAQDSFRYQLMCSSSISQRMNCPAVLKCGSSLQQSTDSQRRKMTSTETLLTEEVKQLRSQVTLLAEQYQQKNLQVQLYKQKLDETWLIVRDEAAKCKAAKDIIKVLTDQCKAMSEKLLVGYQSENPTITYDINQGQPLTADLQHCPREKLATGKFSQVNTTKNHQTSSQGDEKYAPPSNSDMLVDGPCNHQNGSQTFDVNGCITDVDAPVSLVMSNGVIEQIERGVYVTFDVSSSGEKDIRRVRFSRKHFGEKEAQQWWEENKSKVYANYGTEQMQNQLAVPMKTVQLKE</sequence>
<dbReference type="Pfam" id="PF13713">
    <property type="entry name" value="BRX_N"/>
    <property type="match status" value="1"/>
</dbReference>
<dbReference type="Proteomes" id="UP000636709">
    <property type="component" value="Unassembled WGS sequence"/>
</dbReference>
<feature type="repeat" description="RCC1" evidence="6">
    <location>
        <begin position="261"/>
        <end position="311"/>
    </location>
</feature>
<dbReference type="Pfam" id="PF25390">
    <property type="entry name" value="WD40_RLD"/>
    <property type="match status" value="1"/>
</dbReference>
<dbReference type="SUPFAM" id="SSF50985">
    <property type="entry name" value="RCC1/BLIP-II"/>
    <property type="match status" value="1"/>
</dbReference>
<evidence type="ECO:0000256" key="5">
    <source>
        <dbReference type="PROSITE-ProRule" id="PRU00091"/>
    </source>
</evidence>
<dbReference type="InterPro" id="IPR017455">
    <property type="entry name" value="Znf_FYVE-rel"/>
</dbReference>
<dbReference type="InterPro" id="IPR013591">
    <property type="entry name" value="Brevis_radix_dom"/>
</dbReference>
<evidence type="ECO:0000256" key="3">
    <source>
        <dbReference type="ARBA" id="ARBA00022771"/>
    </source>
</evidence>
<feature type="domain" description="FYVE-type" evidence="8">
    <location>
        <begin position="640"/>
        <end position="702"/>
    </location>
</feature>
<dbReference type="CDD" id="cd13365">
    <property type="entry name" value="PH_PLC_plant-like"/>
    <property type="match status" value="1"/>
</dbReference>
<dbReference type="InterPro" id="IPR058923">
    <property type="entry name" value="RCC1-like_dom"/>
</dbReference>
<dbReference type="Pfam" id="PF16457">
    <property type="entry name" value="PH_12"/>
    <property type="match status" value="1"/>
</dbReference>
<dbReference type="Pfam" id="PF01363">
    <property type="entry name" value="FYVE"/>
    <property type="match status" value="1"/>
</dbReference>
<name>A0A835BJE5_9POAL</name>
<dbReference type="PANTHER" id="PTHR22870:SF350">
    <property type="entry name" value="F12P19.9 PROTEIN"/>
    <property type="match status" value="1"/>
</dbReference>
<comment type="caution">
    <text evidence="10">The sequence shown here is derived from an EMBL/GenBank/DDBJ whole genome shotgun (WGS) entry which is preliminary data.</text>
</comment>
<feature type="repeat" description="RCC1" evidence="6">
    <location>
        <begin position="312"/>
        <end position="363"/>
    </location>
</feature>